<feature type="transmembrane region" description="Helical" evidence="1">
    <location>
        <begin position="53"/>
        <end position="75"/>
    </location>
</feature>
<keyword evidence="3" id="KW-1185">Reference proteome</keyword>
<evidence type="ECO:0000256" key="1">
    <source>
        <dbReference type="SAM" id="Phobius"/>
    </source>
</evidence>
<reference evidence="2" key="2">
    <citation type="submission" date="2023-06" db="EMBL/GenBank/DDBJ databases">
        <authorList>
            <consortium name="Lawrence Berkeley National Laboratory"/>
            <person name="Haridas S."/>
            <person name="Hensen N."/>
            <person name="Bonometti L."/>
            <person name="Westerberg I."/>
            <person name="Brannstrom I.O."/>
            <person name="Guillou S."/>
            <person name="Cros-Aarteil S."/>
            <person name="Calhoun S."/>
            <person name="Kuo A."/>
            <person name="Mondo S."/>
            <person name="Pangilinan J."/>
            <person name="Riley R."/>
            <person name="Labutti K."/>
            <person name="Andreopoulos B."/>
            <person name="Lipzen A."/>
            <person name="Chen C."/>
            <person name="Yanf M."/>
            <person name="Daum C."/>
            <person name="Ng V."/>
            <person name="Clum A."/>
            <person name="Steindorff A."/>
            <person name="Ohm R."/>
            <person name="Martin F."/>
            <person name="Silar P."/>
            <person name="Natvig D."/>
            <person name="Lalanne C."/>
            <person name="Gautier V."/>
            <person name="Ament-Velasquez S.L."/>
            <person name="Kruys A."/>
            <person name="Hutchinson M.I."/>
            <person name="Powell A.J."/>
            <person name="Barry K."/>
            <person name="Miller A.N."/>
            <person name="Grigoriev I.V."/>
            <person name="Debuchy R."/>
            <person name="Gladieux P."/>
            <person name="Thoren M.H."/>
            <person name="Johannesson H."/>
        </authorList>
    </citation>
    <scope>NUCLEOTIDE SEQUENCE</scope>
    <source>
        <strain evidence="2">CBS 314.62</strain>
    </source>
</reference>
<feature type="transmembrane region" description="Helical" evidence="1">
    <location>
        <begin position="6"/>
        <end position="32"/>
    </location>
</feature>
<dbReference type="Proteomes" id="UP001270362">
    <property type="component" value="Unassembled WGS sequence"/>
</dbReference>
<keyword evidence="1" id="KW-1133">Transmembrane helix</keyword>
<protein>
    <submittedName>
        <fullName evidence="2">Uncharacterized protein</fullName>
    </submittedName>
</protein>
<gene>
    <name evidence="2" type="ORF">B0T22DRAFT_447172</name>
</gene>
<accession>A0AAE1CFH6</accession>
<proteinExistence type="predicted"/>
<name>A0AAE1CFH6_9PEZI</name>
<reference evidence="2" key="1">
    <citation type="journal article" date="2023" name="Mol. Phylogenet. Evol.">
        <title>Genome-scale phylogeny and comparative genomics of the fungal order Sordariales.</title>
        <authorList>
            <person name="Hensen N."/>
            <person name="Bonometti L."/>
            <person name="Westerberg I."/>
            <person name="Brannstrom I.O."/>
            <person name="Guillou S."/>
            <person name="Cros-Aarteil S."/>
            <person name="Calhoun S."/>
            <person name="Haridas S."/>
            <person name="Kuo A."/>
            <person name="Mondo S."/>
            <person name="Pangilinan J."/>
            <person name="Riley R."/>
            <person name="LaButti K."/>
            <person name="Andreopoulos B."/>
            <person name="Lipzen A."/>
            <person name="Chen C."/>
            <person name="Yan M."/>
            <person name="Daum C."/>
            <person name="Ng V."/>
            <person name="Clum A."/>
            <person name="Steindorff A."/>
            <person name="Ohm R.A."/>
            <person name="Martin F."/>
            <person name="Silar P."/>
            <person name="Natvig D.O."/>
            <person name="Lalanne C."/>
            <person name="Gautier V."/>
            <person name="Ament-Velasquez S.L."/>
            <person name="Kruys A."/>
            <person name="Hutchinson M.I."/>
            <person name="Powell A.J."/>
            <person name="Barry K."/>
            <person name="Miller A.N."/>
            <person name="Grigoriev I.V."/>
            <person name="Debuchy R."/>
            <person name="Gladieux P."/>
            <person name="Hiltunen Thoren M."/>
            <person name="Johannesson H."/>
        </authorList>
    </citation>
    <scope>NUCLEOTIDE SEQUENCE</scope>
    <source>
        <strain evidence="2">CBS 314.62</strain>
    </source>
</reference>
<dbReference type="AlphaFoldDB" id="A0AAE1CFH6"/>
<keyword evidence="1" id="KW-0812">Transmembrane</keyword>
<keyword evidence="1" id="KW-0472">Membrane</keyword>
<organism evidence="2 3">
    <name type="scientific">Podospora appendiculata</name>
    <dbReference type="NCBI Taxonomy" id="314037"/>
    <lineage>
        <taxon>Eukaryota</taxon>
        <taxon>Fungi</taxon>
        <taxon>Dikarya</taxon>
        <taxon>Ascomycota</taxon>
        <taxon>Pezizomycotina</taxon>
        <taxon>Sordariomycetes</taxon>
        <taxon>Sordariomycetidae</taxon>
        <taxon>Sordariales</taxon>
        <taxon>Podosporaceae</taxon>
        <taxon>Podospora</taxon>
    </lineage>
</organism>
<evidence type="ECO:0000313" key="3">
    <source>
        <dbReference type="Proteomes" id="UP001270362"/>
    </source>
</evidence>
<evidence type="ECO:0000313" key="2">
    <source>
        <dbReference type="EMBL" id="KAK3692394.1"/>
    </source>
</evidence>
<dbReference type="EMBL" id="JAULSO010000001">
    <property type="protein sequence ID" value="KAK3692394.1"/>
    <property type="molecule type" value="Genomic_DNA"/>
</dbReference>
<comment type="caution">
    <text evidence="2">The sequence shown here is derived from an EMBL/GenBank/DDBJ whole genome shotgun (WGS) entry which is preliminary data.</text>
</comment>
<sequence length="76" mass="8557">MYLMQVVVFSLAHVCVSMYFLVELVGTISTICRKSAHARVLQAVRTPRFTSKHLWGDVHAMNVVPLFAGFSLSFLQ</sequence>